<dbReference type="InterPro" id="IPR037682">
    <property type="entry name" value="TonB_C"/>
</dbReference>
<dbReference type="Proteomes" id="UP000191055">
    <property type="component" value="Unassembled WGS sequence"/>
</dbReference>
<dbReference type="Gene3D" id="3.30.1150.10">
    <property type="match status" value="1"/>
</dbReference>
<feature type="domain" description="TonB C-terminal" evidence="2">
    <location>
        <begin position="143"/>
        <end position="221"/>
    </location>
</feature>
<name>A0A1T5H8E1_9BACT</name>
<dbReference type="SUPFAM" id="SSF82185">
    <property type="entry name" value="Histone H3 K4-specific methyltransferase SET7/9 N-terminal domain"/>
    <property type="match status" value="1"/>
</dbReference>
<dbReference type="Pfam" id="PF03544">
    <property type="entry name" value="TonB_C"/>
    <property type="match status" value="1"/>
</dbReference>
<organism evidence="3 4">
    <name type="scientific">Alkalitalea saponilacus</name>
    <dbReference type="NCBI Taxonomy" id="889453"/>
    <lineage>
        <taxon>Bacteria</taxon>
        <taxon>Pseudomonadati</taxon>
        <taxon>Bacteroidota</taxon>
        <taxon>Bacteroidia</taxon>
        <taxon>Marinilabiliales</taxon>
        <taxon>Marinilabiliaceae</taxon>
        <taxon>Alkalitalea</taxon>
    </lineage>
</organism>
<keyword evidence="1" id="KW-0812">Transmembrane</keyword>
<dbReference type="EMBL" id="FUYV01000012">
    <property type="protein sequence ID" value="SKC16839.1"/>
    <property type="molecule type" value="Genomic_DNA"/>
</dbReference>
<protein>
    <submittedName>
        <fullName evidence="3">TonB protein C-terminal</fullName>
    </submittedName>
</protein>
<dbReference type="AlphaFoldDB" id="A0A1T5H8E1"/>
<proteinExistence type="predicted"/>
<sequence>MIFFNLKYDKVYLNAAMLKCMAVLVFMSVSIVSSGQITRTFHRGQMIENYHVLPSDTSIKHGTYRLHYKTHLIESGQYHKGKKVGVWIYFNLGNAFEFQYNFDLDSIVRIAGHERQSVLRFESPCLFLGSPLVPYVFLLNKVGYPLDAFEEGISGKVDLYLVISPDGEIVHRYVGSSDHRFLTSAVLQASREFPDDWRWIPERRQNRKIESTYKITIFFDLH</sequence>
<keyword evidence="1" id="KW-0472">Membrane</keyword>
<accession>A0A1T5H8E1</accession>
<evidence type="ECO:0000313" key="4">
    <source>
        <dbReference type="Proteomes" id="UP000191055"/>
    </source>
</evidence>
<keyword evidence="4" id="KW-1185">Reference proteome</keyword>
<dbReference type="STRING" id="889453.SAMN03080601_02127"/>
<evidence type="ECO:0000256" key="1">
    <source>
        <dbReference type="SAM" id="Phobius"/>
    </source>
</evidence>
<reference evidence="3 4" key="1">
    <citation type="submission" date="2017-02" db="EMBL/GenBank/DDBJ databases">
        <authorList>
            <person name="Peterson S.W."/>
        </authorList>
    </citation>
    <scope>NUCLEOTIDE SEQUENCE [LARGE SCALE GENOMIC DNA]</scope>
    <source>
        <strain evidence="3 4">DSM 24412</strain>
    </source>
</reference>
<dbReference type="SUPFAM" id="SSF74653">
    <property type="entry name" value="TolA/TonB C-terminal domain"/>
    <property type="match status" value="1"/>
</dbReference>
<dbReference type="OrthoDB" id="1120393at2"/>
<feature type="transmembrane region" description="Helical" evidence="1">
    <location>
        <begin position="12"/>
        <end position="33"/>
    </location>
</feature>
<dbReference type="KEGG" id="asx:CDL62_17665"/>
<dbReference type="RefSeq" id="WP_079557856.1">
    <property type="nucleotide sequence ID" value="NZ_CP021904.1"/>
</dbReference>
<gene>
    <name evidence="3" type="ORF">SAMN03080601_02127</name>
</gene>
<keyword evidence="1" id="KW-1133">Transmembrane helix</keyword>
<dbReference type="GO" id="GO:0055085">
    <property type="term" value="P:transmembrane transport"/>
    <property type="evidence" value="ECO:0007669"/>
    <property type="project" value="InterPro"/>
</dbReference>
<evidence type="ECO:0000259" key="2">
    <source>
        <dbReference type="Pfam" id="PF03544"/>
    </source>
</evidence>
<evidence type="ECO:0000313" key="3">
    <source>
        <dbReference type="EMBL" id="SKC16839.1"/>
    </source>
</evidence>